<dbReference type="OrthoDB" id="1273722at2"/>
<evidence type="ECO:0000259" key="1">
    <source>
        <dbReference type="Pfam" id="PF04738"/>
    </source>
</evidence>
<evidence type="ECO:0008006" key="5">
    <source>
        <dbReference type="Google" id="ProtNLM"/>
    </source>
</evidence>
<feature type="domain" description="Thiopeptide-type bacteriocin biosynthesis" evidence="2">
    <location>
        <begin position="758"/>
        <end position="1028"/>
    </location>
</feature>
<organism evidence="3 4">
    <name type="scientific">Pedobacter cryoconitis</name>
    <dbReference type="NCBI Taxonomy" id="188932"/>
    <lineage>
        <taxon>Bacteria</taxon>
        <taxon>Pseudomonadati</taxon>
        <taxon>Bacteroidota</taxon>
        <taxon>Sphingobacteriia</taxon>
        <taxon>Sphingobacteriales</taxon>
        <taxon>Sphingobacteriaceae</taxon>
        <taxon>Pedobacter</taxon>
    </lineage>
</organism>
<name>A0A127VC06_9SPHI</name>
<dbReference type="NCBIfam" id="TIGR03891">
    <property type="entry name" value="thiopep_ocin"/>
    <property type="match status" value="1"/>
</dbReference>
<feature type="domain" description="Lantibiotic dehydratase N-terminal" evidence="1">
    <location>
        <begin position="38"/>
        <end position="678"/>
    </location>
</feature>
<dbReference type="KEGG" id="pcm:AY601_1970"/>
<gene>
    <name evidence="3" type="ORF">AY601_1970</name>
</gene>
<proteinExistence type="predicted"/>
<dbReference type="RefSeq" id="WP_084359189.1">
    <property type="nucleotide sequence ID" value="NZ_CP014504.1"/>
</dbReference>
<dbReference type="Pfam" id="PF14028">
    <property type="entry name" value="Lant_dehydr_C"/>
    <property type="match status" value="1"/>
</dbReference>
<dbReference type="EMBL" id="CP014504">
    <property type="protein sequence ID" value="AMP98876.1"/>
    <property type="molecule type" value="Genomic_DNA"/>
</dbReference>
<protein>
    <recommendedName>
        <fullName evidence="5">Thiopeptide-type bacteriocin biosynthesis protein</fullName>
    </recommendedName>
</protein>
<dbReference type="InterPro" id="IPR023809">
    <property type="entry name" value="Thiopep_bacteriocin_synth_dom"/>
</dbReference>
<dbReference type="AlphaFoldDB" id="A0A127VC06"/>
<sequence length="1040" mass="121643">MIDITKTHTFDQRLVLRTPIYSLADFDKSFVVEKLICDPVFLEAIYIASPSLYNACLKYRSGLILVEKEILKFRHSLYKYYSRMHNRCTPFGLFSSCRLTKWREGESEVIIDNNNLRRHTRLDMHYLCALAAYLSALAGVRDQLLYFPNSSWYVMGEDIRYVEYKYVDGKRQHQISAVKSSIYLMELIEAARDGLTRINLIAVLEKAGIQTDSAVKFIDNCLDSQLLIPELDPAVTGDGLLTQLLRTLEKYNIKDLQINSIVLKLKQIEQLLNKLDLQLVSNITDYQEILNIIDTLDVPYEAGKIFQTDVTGIVNLESGLSTDLQTEILTALGILHKMRSNKQTHLVSFTKRFYERYGDRVMPLLEVLDTETGIGYVPDKHLVPSPILEGLYLSETDEIQLHAWGKWEQTLQKKWLKAYKFDQRHIEISEEDMEDIIPANPVFPFSVQLMFEVTSSGQIYVKHAGGTSPVNMIARFAQSDPELTKLASELTIAEQNNAPGVLFAEIVHLPEGRVGNVLQRPAFRNYEIPYLAKSLLPENQQIRVQDLFISYKKGKIVLYSKNLNKIIIPRLSNAHNFGINGLPVYHFLCDLQDQDQITDLKFNWGSLRQQYRFLPQVVFKNVILQRASWVFLEQDIQKLLQKSITLFRELLLNFIQEYNLPQKVFLADGDNELLINFEAYEETHHIFELHLKGRSQFVFKELLEPARLVKNLNEEHYMHEFQAFITMKPELNMKLAAQKDDLSMQEEMTATSCTDTEWLYYKLYCGVRNADVLLANPIKALVEHCEKKGWIKEWFFIRYTDSDFHIRLRLKLNDIKWLPYITRVFHNTFKPYRKTGFLWKIMTDDYQPEQGRYGFNTLALAEKFFYYDSISFLGFLDQSSGDERENLRWQYAILSIDTLLEAFEFTIEHKLEFIRNLKEAFASEFKFGAEQRKQLAKSFREKKSEIYASLSVQQPDDQFYEFYLILRRRTEQIDPIILQLREMEMNGTLKVSIVDLLISYVHMLVNRIIPEFSRLHEAVIYDFLYQYYKSVQGMKNRAQA</sequence>
<evidence type="ECO:0000313" key="4">
    <source>
        <dbReference type="Proteomes" id="UP000071561"/>
    </source>
</evidence>
<dbReference type="Pfam" id="PF04738">
    <property type="entry name" value="Lant_dehydr_N"/>
    <property type="match status" value="1"/>
</dbReference>
<keyword evidence="4" id="KW-1185">Reference proteome</keyword>
<dbReference type="Proteomes" id="UP000071561">
    <property type="component" value="Chromosome"/>
</dbReference>
<dbReference type="InterPro" id="IPR006827">
    <property type="entry name" value="Lant_deHydtase_N"/>
</dbReference>
<dbReference type="PATRIC" id="fig|188932.3.peg.2060"/>
<evidence type="ECO:0000259" key="2">
    <source>
        <dbReference type="Pfam" id="PF14028"/>
    </source>
</evidence>
<evidence type="ECO:0000313" key="3">
    <source>
        <dbReference type="EMBL" id="AMP98876.1"/>
    </source>
</evidence>
<accession>A0A127VC06</accession>
<reference evidence="3 4" key="1">
    <citation type="submission" date="2016-03" db="EMBL/GenBank/DDBJ databases">
        <title>Complete genome sequence of Pedobacter cryoconitis PAMC 27485.</title>
        <authorList>
            <person name="Lee J."/>
            <person name="Kim O.-S."/>
        </authorList>
    </citation>
    <scope>NUCLEOTIDE SEQUENCE [LARGE SCALE GENOMIC DNA]</scope>
    <source>
        <strain evidence="3 4">PAMC 27485</strain>
    </source>
</reference>